<accession>A0ACB8T5R9</accession>
<evidence type="ECO:0000313" key="1">
    <source>
        <dbReference type="EMBL" id="KAI0064100.1"/>
    </source>
</evidence>
<keyword evidence="2" id="KW-1185">Reference proteome</keyword>
<comment type="caution">
    <text evidence="1">The sequence shown here is derived from an EMBL/GenBank/DDBJ whole genome shotgun (WGS) entry which is preliminary data.</text>
</comment>
<gene>
    <name evidence="1" type="ORF">BV25DRAFT_1914748</name>
</gene>
<proteinExistence type="predicted"/>
<protein>
    <submittedName>
        <fullName evidence="1">MFS general substrate transporter</fullName>
    </submittedName>
</protein>
<reference evidence="1" key="1">
    <citation type="submission" date="2021-03" db="EMBL/GenBank/DDBJ databases">
        <authorList>
            <consortium name="DOE Joint Genome Institute"/>
            <person name="Ahrendt S."/>
            <person name="Looney B.P."/>
            <person name="Miyauchi S."/>
            <person name="Morin E."/>
            <person name="Drula E."/>
            <person name="Courty P.E."/>
            <person name="Chicoki N."/>
            <person name="Fauchery L."/>
            <person name="Kohler A."/>
            <person name="Kuo A."/>
            <person name="Labutti K."/>
            <person name="Pangilinan J."/>
            <person name="Lipzen A."/>
            <person name="Riley R."/>
            <person name="Andreopoulos W."/>
            <person name="He G."/>
            <person name="Johnson J."/>
            <person name="Barry K.W."/>
            <person name="Grigoriev I.V."/>
            <person name="Nagy L."/>
            <person name="Hibbett D."/>
            <person name="Henrissat B."/>
            <person name="Matheny P.B."/>
            <person name="Labbe J."/>
            <person name="Martin F."/>
        </authorList>
    </citation>
    <scope>NUCLEOTIDE SEQUENCE</scope>
    <source>
        <strain evidence="1">HHB10654</strain>
    </source>
</reference>
<dbReference type="EMBL" id="MU277200">
    <property type="protein sequence ID" value="KAI0064100.1"/>
    <property type="molecule type" value="Genomic_DNA"/>
</dbReference>
<dbReference type="Proteomes" id="UP000814140">
    <property type="component" value="Unassembled WGS sequence"/>
</dbReference>
<organism evidence="1 2">
    <name type="scientific">Artomyces pyxidatus</name>
    <dbReference type="NCBI Taxonomy" id="48021"/>
    <lineage>
        <taxon>Eukaryota</taxon>
        <taxon>Fungi</taxon>
        <taxon>Dikarya</taxon>
        <taxon>Basidiomycota</taxon>
        <taxon>Agaricomycotina</taxon>
        <taxon>Agaricomycetes</taxon>
        <taxon>Russulales</taxon>
        <taxon>Auriscalpiaceae</taxon>
        <taxon>Artomyces</taxon>
    </lineage>
</organism>
<sequence length="502" mass="55697">MSTPTLAQPEPAEQSSSLEKGLELKGEKERERELREEEPPARPPYEVFLEPEDDPQQLPLYRRWLAVFAISLSSLCATSASSASAFTEDAISKQFHVSKEVTVLGISLFVMGLGVGPLLAGPLSEVYGRNVVYRVSFLFFFIFTFPVAFAPNIAVFLVFRFITGYCGAAFLSVAGGSVSDMFPNSKVATPMAVYTISPFLGPEVGPLFAGFINQNINWRWTYYVLIIWSFCQVVALLTIVPETYIPVIIKWKAQKLRKTTGDPNYYAPLEKHDVSLTQSLLVSCYKPFQLVIFDRMALLLNLWNSLILGILYLAFQAFPIIFGDGHGFNTQMLGLTFLGIGLGLVIGLATTPFWNWRFRVYQERYGDPPPEYRLVPGKVGGILVSVGLFWLAFTTYRHVHWIAPIIASVPFGTGTYYVFTSSFTYLVVTYRPIAASALASNSAMRSCFAAGFPLFAVQMYHKLGTVGATCLLAGLTTLMAPLPFIFYKIGARLRANSRFAVG</sequence>
<evidence type="ECO:0000313" key="2">
    <source>
        <dbReference type="Proteomes" id="UP000814140"/>
    </source>
</evidence>
<name>A0ACB8T5R9_9AGAM</name>
<reference evidence="1" key="2">
    <citation type="journal article" date="2022" name="New Phytol.">
        <title>Evolutionary transition to the ectomycorrhizal habit in the genomes of a hyperdiverse lineage of mushroom-forming fungi.</title>
        <authorList>
            <person name="Looney B."/>
            <person name="Miyauchi S."/>
            <person name="Morin E."/>
            <person name="Drula E."/>
            <person name="Courty P.E."/>
            <person name="Kohler A."/>
            <person name="Kuo A."/>
            <person name="LaButti K."/>
            <person name="Pangilinan J."/>
            <person name="Lipzen A."/>
            <person name="Riley R."/>
            <person name="Andreopoulos W."/>
            <person name="He G."/>
            <person name="Johnson J."/>
            <person name="Nolan M."/>
            <person name="Tritt A."/>
            <person name="Barry K.W."/>
            <person name="Grigoriev I.V."/>
            <person name="Nagy L.G."/>
            <person name="Hibbett D."/>
            <person name="Henrissat B."/>
            <person name="Matheny P.B."/>
            <person name="Labbe J."/>
            <person name="Martin F.M."/>
        </authorList>
    </citation>
    <scope>NUCLEOTIDE SEQUENCE</scope>
    <source>
        <strain evidence="1">HHB10654</strain>
    </source>
</reference>